<feature type="region of interest" description="Disordered" evidence="1">
    <location>
        <begin position="69"/>
        <end position="102"/>
    </location>
</feature>
<feature type="signal peptide" evidence="2">
    <location>
        <begin position="1"/>
        <end position="23"/>
    </location>
</feature>
<keyword evidence="4" id="KW-1185">Reference proteome</keyword>
<feature type="compositionally biased region" description="Polar residues" evidence="1">
    <location>
        <begin position="92"/>
        <end position="102"/>
    </location>
</feature>
<feature type="chain" id="PRO_5046431322" description="Lipoprotein" evidence="2">
    <location>
        <begin position="24"/>
        <end position="102"/>
    </location>
</feature>
<comment type="caution">
    <text evidence="3">The sequence shown here is derived from an EMBL/GenBank/DDBJ whole genome shotgun (WGS) entry which is preliminary data.</text>
</comment>
<sequence>MDLLKLKMATMAVLLVAVAGCSASVDRDVANATTTEETVQVNENGEVTAAAEESKLVCYHEKTIGSNRKTTRCMSKADRDKMREISREAWLRQQQGSETGGG</sequence>
<reference evidence="3 4" key="1">
    <citation type="submission" date="2022-11" db="EMBL/GenBank/DDBJ databases">
        <title>Viruses from the air-sea interface of a natural surface slick.</title>
        <authorList>
            <person name="Rahlff J."/>
            <person name="Holmfeldt K."/>
        </authorList>
    </citation>
    <scope>NUCLEOTIDE SEQUENCE [LARGE SCALE GENOMIC DNA]</scope>
    <source>
        <strain evidence="3 4">SMS4</strain>
    </source>
</reference>
<feature type="compositionally biased region" description="Basic and acidic residues" evidence="1">
    <location>
        <begin position="75"/>
        <end position="90"/>
    </location>
</feature>
<evidence type="ECO:0000313" key="3">
    <source>
        <dbReference type="EMBL" id="MDP5136921.1"/>
    </source>
</evidence>
<evidence type="ECO:0000256" key="2">
    <source>
        <dbReference type="SAM" id="SignalP"/>
    </source>
</evidence>
<gene>
    <name evidence="3" type="ORF">ORJ04_13285</name>
</gene>
<protein>
    <recommendedName>
        <fullName evidence="5">Lipoprotein</fullName>
    </recommendedName>
</protein>
<evidence type="ECO:0000256" key="1">
    <source>
        <dbReference type="SAM" id="MobiDB-lite"/>
    </source>
</evidence>
<dbReference type="Proteomes" id="UP001231109">
    <property type="component" value="Unassembled WGS sequence"/>
</dbReference>
<dbReference type="RefSeq" id="WP_305976415.1">
    <property type="nucleotide sequence ID" value="NZ_JAPJDZ010000034.1"/>
</dbReference>
<accession>A0ABT9I1W2</accession>
<dbReference type="PROSITE" id="PS51257">
    <property type="entry name" value="PROKAR_LIPOPROTEIN"/>
    <property type="match status" value="1"/>
</dbReference>
<dbReference type="EMBL" id="JAPJDZ010000034">
    <property type="protein sequence ID" value="MDP5136921.1"/>
    <property type="molecule type" value="Genomic_DNA"/>
</dbReference>
<keyword evidence="2" id="KW-0732">Signal</keyword>
<evidence type="ECO:0008006" key="5">
    <source>
        <dbReference type="Google" id="ProtNLM"/>
    </source>
</evidence>
<proteinExistence type="predicted"/>
<name>A0ABT9I1W2_9GAMM</name>
<evidence type="ECO:0000313" key="4">
    <source>
        <dbReference type="Proteomes" id="UP001231109"/>
    </source>
</evidence>
<organism evidence="3 4">
    <name type="scientific">Rheinheimera baltica</name>
    <dbReference type="NCBI Taxonomy" id="67576"/>
    <lineage>
        <taxon>Bacteria</taxon>
        <taxon>Pseudomonadati</taxon>
        <taxon>Pseudomonadota</taxon>
        <taxon>Gammaproteobacteria</taxon>
        <taxon>Chromatiales</taxon>
        <taxon>Chromatiaceae</taxon>
        <taxon>Rheinheimera</taxon>
    </lineage>
</organism>